<dbReference type="EMBL" id="MK500366">
    <property type="protein sequence ID" value="QBK87646.1"/>
    <property type="molecule type" value="Genomic_DNA"/>
</dbReference>
<evidence type="ECO:0000256" key="1">
    <source>
        <dbReference type="SAM" id="MobiDB-lite"/>
    </source>
</evidence>
<keyword evidence="2" id="KW-0472">Membrane</keyword>
<keyword evidence="2" id="KW-1133">Transmembrane helix</keyword>
<name>A0A481YYW2_9VIRU</name>
<sequence>MKFTWHLLVIIAAVLIGACMFQKGEKNVDMSDSQLKDADMYRNYSYMLFAVAIAVAVYYYYVQNYVKAHMDGYNNNQANSYNNNNQANNSYNNNNKANSHNNNNKANMCGAKAYMPTF</sequence>
<organism evidence="3">
    <name type="scientific">Marseillevirus LCMAC201</name>
    <dbReference type="NCBI Taxonomy" id="2506605"/>
    <lineage>
        <taxon>Viruses</taxon>
        <taxon>Varidnaviria</taxon>
        <taxon>Bamfordvirae</taxon>
        <taxon>Nucleocytoviricota</taxon>
        <taxon>Megaviricetes</taxon>
        <taxon>Pimascovirales</taxon>
        <taxon>Pimascovirales incertae sedis</taxon>
        <taxon>Marseilleviridae</taxon>
    </lineage>
</organism>
<evidence type="ECO:0000313" key="3">
    <source>
        <dbReference type="EMBL" id="QBK87646.1"/>
    </source>
</evidence>
<feature type="region of interest" description="Disordered" evidence="1">
    <location>
        <begin position="77"/>
        <end position="103"/>
    </location>
</feature>
<protein>
    <submittedName>
        <fullName evidence="3">Uncharacterized protein</fullName>
    </submittedName>
</protein>
<keyword evidence="2" id="KW-0812">Transmembrane</keyword>
<gene>
    <name evidence="3" type="ORF">LCMAC201_05590</name>
</gene>
<feature type="transmembrane region" description="Helical" evidence="2">
    <location>
        <begin position="45"/>
        <end position="62"/>
    </location>
</feature>
<reference evidence="3" key="1">
    <citation type="journal article" date="2019" name="MBio">
        <title>Virus Genomes from Deep Sea Sediments Expand the Ocean Megavirome and Support Independent Origins of Viral Gigantism.</title>
        <authorList>
            <person name="Backstrom D."/>
            <person name="Yutin N."/>
            <person name="Jorgensen S.L."/>
            <person name="Dharamshi J."/>
            <person name="Homa F."/>
            <person name="Zaremba-Niedwiedzka K."/>
            <person name="Spang A."/>
            <person name="Wolf Y.I."/>
            <person name="Koonin E.V."/>
            <person name="Ettema T.J."/>
        </authorList>
    </citation>
    <scope>NUCLEOTIDE SEQUENCE</scope>
</reference>
<dbReference type="PROSITE" id="PS51257">
    <property type="entry name" value="PROKAR_LIPOPROTEIN"/>
    <property type="match status" value="1"/>
</dbReference>
<accession>A0A481YYW2</accession>
<proteinExistence type="predicted"/>
<evidence type="ECO:0000256" key="2">
    <source>
        <dbReference type="SAM" id="Phobius"/>
    </source>
</evidence>